<dbReference type="AlphaFoldDB" id="A0A183EG76"/>
<dbReference type="Gene3D" id="3.40.50.300">
    <property type="entry name" value="P-loop containing nucleotide triphosphate hydrolases"/>
    <property type="match status" value="2"/>
</dbReference>
<protein>
    <submittedName>
        <fullName evidence="6">Sulfotransfer_1 domain-containing protein</fullName>
    </submittedName>
</protein>
<feature type="binding site" evidence="2">
    <location>
        <position position="12"/>
    </location>
    <ligand>
        <name>3'-phosphoadenylyl sulfate</name>
        <dbReference type="ChEBI" id="CHEBI:58339"/>
    </ligand>
</feature>
<evidence type="ECO:0000313" key="4">
    <source>
        <dbReference type="EMBL" id="VDN35002.1"/>
    </source>
</evidence>
<dbReference type="InterPro" id="IPR027417">
    <property type="entry name" value="P-loop_NTPase"/>
</dbReference>
<dbReference type="OrthoDB" id="411451at2759"/>
<keyword evidence="5" id="KW-1185">Reference proteome</keyword>
<feature type="disulfide bond" evidence="3">
    <location>
        <begin position="98"/>
        <end position="109"/>
    </location>
</feature>
<dbReference type="WBParaSite" id="GPUH_0001999201-mRNA-1">
    <property type="protein sequence ID" value="GPUH_0001999201-mRNA-1"/>
    <property type="gene ID" value="GPUH_0001999201"/>
</dbReference>
<dbReference type="InterPro" id="IPR037359">
    <property type="entry name" value="NST/OST"/>
</dbReference>
<organism evidence="6">
    <name type="scientific">Gongylonema pulchrum</name>
    <dbReference type="NCBI Taxonomy" id="637853"/>
    <lineage>
        <taxon>Eukaryota</taxon>
        <taxon>Metazoa</taxon>
        <taxon>Ecdysozoa</taxon>
        <taxon>Nematoda</taxon>
        <taxon>Chromadorea</taxon>
        <taxon>Rhabditida</taxon>
        <taxon>Spirurina</taxon>
        <taxon>Spiruromorpha</taxon>
        <taxon>Spiruroidea</taxon>
        <taxon>Gongylonematidae</taxon>
        <taxon>Gongylonema</taxon>
    </lineage>
</organism>
<accession>A0A183EG76</accession>
<evidence type="ECO:0000256" key="2">
    <source>
        <dbReference type="PIRSR" id="PIRSR637359-2"/>
    </source>
</evidence>
<keyword evidence="3" id="KW-1015">Disulfide bond</keyword>
<evidence type="ECO:0000313" key="6">
    <source>
        <dbReference type="WBParaSite" id="GPUH_0001999201-mRNA-1"/>
    </source>
</evidence>
<proteinExistence type="predicted"/>
<keyword evidence="1" id="KW-0808">Transferase</keyword>
<reference evidence="4 5" key="2">
    <citation type="submission" date="2018-11" db="EMBL/GenBank/DDBJ databases">
        <authorList>
            <consortium name="Pathogen Informatics"/>
        </authorList>
    </citation>
    <scope>NUCLEOTIDE SEQUENCE [LARGE SCALE GENOMIC DNA]</scope>
</reference>
<dbReference type="Proteomes" id="UP000271098">
    <property type="component" value="Unassembled WGS sequence"/>
</dbReference>
<gene>
    <name evidence="4" type="ORF">GPUH_LOCUS19968</name>
</gene>
<dbReference type="GO" id="GO:0008467">
    <property type="term" value="F:[heparan sulfate]-glucosamine 3-sulfotransferase activity"/>
    <property type="evidence" value="ECO:0007669"/>
    <property type="project" value="TreeGrafter"/>
</dbReference>
<dbReference type="SUPFAM" id="SSF52540">
    <property type="entry name" value="P-loop containing nucleoside triphosphate hydrolases"/>
    <property type="match status" value="1"/>
</dbReference>
<feature type="binding site" evidence="2">
    <location>
        <begin position="114"/>
        <end position="118"/>
    </location>
    <ligand>
        <name>3'-phosphoadenylyl sulfate</name>
        <dbReference type="ChEBI" id="CHEBI:58339"/>
    </ligand>
</feature>
<dbReference type="PANTHER" id="PTHR10605">
    <property type="entry name" value="HEPARAN SULFATE SULFOTRANSFERASE"/>
    <property type="match status" value="1"/>
</dbReference>
<reference evidence="6" key="1">
    <citation type="submission" date="2016-06" db="UniProtKB">
        <authorList>
            <consortium name="WormBaseParasite"/>
        </authorList>
    </citation>
    <scope>IDENTIFICATION</scope>
</reference>
<feature type="binding site" evidence="2">
    <location>
        <position position="20"/>
    </location>
    <ligand>
        <name>3'-phosphoadenylyl sulfate</name>
        <dbReference type="ChEBI" id="CHEBI:58339"/>
    </ligand>
</feature>
<sequence length="156" mass="18706">MNSSMKLILILRDPVTRTISDFTQVTVEKTPAYFTNHYAAQRVHRMNSSMKLILILRDPVTRTISDFTQLRKVESFLRIPESFEADQFVFNKHKGFFCFRQKDRRIAKCLGNTKGRAHVDISPESILKLRENFRAYNEKFFRMVNQWWNWWDKPLL</sequence>
<evidence type="ECO:0000256" key="3">
    <source>
        <dbReference type="PIRSR" id="PIRSR637359-3"/>
    </source>
</evidence>
<name>A0A183EG76_9BILA</name>
<dbReference type="PANTHER" id="PTHR10605:SF65">
    <property type="entry name" value="GH20068P"/>
    <property type="match status" value="1"/>
</dbReference>
<evidence type="ECO:0000313" key="5">
    <source>
        <dbReference type="Proteomes" id="UP000271098"/>
    </source>
</evidence>
<dbReference type="EMBL" id="UYRT01089506">
    <property type="protein sequence ID" value="VDN35002.1"/>
    <property type="molecule type" value="Genomic_DNA"/>
</dbReference>
<evidence type="ECO:0000256" key="1">
    <source>
        <dbReference type="ARBA" id="ARBA00022679"/>
    </source>
</evidence>